<keyword evidence="2 5" id="KW-0812">Transmembrane</keyword>
<dbReference type="PROSITE" id="PS51225">
    <property type="entry name" value="MARVEL"/>
    <property type="match status" value="1"/>
</dbReference>
<evidence type="ECO:0000256" key="3">
    <source>
        <dbReference type="ARBA" id="ARBA00022989"/>
    </source>
</evidence>
<feature type="compositionally biased region" description="Basic and acidic residues" evidence="6">
    <location>
        <begin position="19"/>
        <end position="32"/>
    </location>
</feature>
<name>A0A1S3I5C1_LINAN</name>
<organism evidence="9 10">
    <name type="scientific">Lingula anatina</name>
    <name type="common">Brachiopod</name>
    <name type="synonym">Lingula unguis</name>
    <dbReference type="NCBI Taxonomy" id="7574"/>
    <lineage>
        <taxon>Eukaryota</taxon>
        <taxon>Metazoa</taxon>
        <taxon>Spiralia</taxon>
        <taxon>Lophotrochozoa</taxon>
        <taxon>Brachiopoda</taxon>
        <taxon>Linguliformea</taxon>
        <taxon>Lingulata</taxon>
        <taxon>Lingulida</taxon>
        <taxon>Linguloidea</taxon>
        <taxon>Lingulidae</taxon>
        <taxon>Lingula</taxon>
    </lineage>
</organism>
<dbReference type="Proteomes" id="UP000085678">
    <property type="component" value="Unplaced"/>
</dbReference>
<dbReference type="Pfam" id="PF01284">
    <property type="entry name" value="MARVEL"/>
    <property type="match status" value="1"/>
</dbReference>
<feature type="transmembrane region" description="Helical" evidence="7">
    <location>
        <begin position="139"/>
        <end position="161"/>
    </location>
</feature>
<comment type="subcellular location">
    <subcellularLocation>
        <location evidence="1">Membrane</location>
        <topology evidence="1">Multi-pass membrane protein</topology>
    </subcellularLocation>
</comment>
<evidence type="ECO:0000256" key="2">
    <source>
        <dbReference type="ARBA" id="ARBA00022692"/>
    </source>
</evidence>
<evidence type="ECO:0000313" key="10">
    <source>
        <dbReference type="RefSeq" id="XP_013393470.1"/>
    </source>
</evidence>
<keyword evidence="3 7" id="KW-1133">Transmembrane helix</keyword>
<protein>
    <submittedName>
        <fullName evidence="10">Uncharacterized protein LOC106161149</fullName>
    </submittedName>
</protein>
<dbReference type="GO" id="GO:0016020">
    <property type="term" value="C:membrane"/>
    <property type="evidence" value="ECO:0007669"/>
    <property type="project" value="UniProtKB-SubCell"/>
</dbReference>
<sequence length="198" mass="21288">MADWGTVNQAMTIEDETTGDSRTKPTENKGDKPQSGVGATPAQSTTSVPAQGNEGTQQRELKPLFSFEFNDEYLFFPPGILKIIQLVFGIICIGCSGMAMGGGAQAFLSVAIIVFFEGLLTFIIIVSRKDRIMEYIFKFDIIFSIVASLAYLVVSCLLAATSGGWPAYIAAVVFGFLNTLALGSSIVFLIMFCLPGPK</sequence>
<accession>A0A1S3I5C1</accession>
<dbReference type="RefSeq" id="XP_013393470.1">
    <property type="nucleotide sequence ID" value="XM_013538016.1"/>
</dbReference>
<dbReference type="PANTHER" id="PTHR22776">
    <property type="entry name" value="MARVEL-CONTAINING POTENTIAL LIPID RAFT-ASSOCIATED PROTEIN"/>
    <property type="match status" value="1"/>
</dbReference>
<keyword evidence="9" id="KW-1185">Reference proteome</keyword>
<evidence type="ECO:0000256" key="5">
    <source>
        <dbReference type="PROSITE-ProRule" id="PRU00581"/>
    </source>
</evidence>
<evidence type="ECO:0000256" key="6">
    <source>
        <dbReference type="SAM" id="MobiDB-lite"/>
    </source>
</evidence>
<keyword evidence="4 5" id="KW-0472">Membrane</keyword>
<gene>
    <name evidence="10" type="primary">LOC106161149</name>
</gene>
<feature type="compositionally biased region" description="Polar residues" evidence="6">
    <location>
        <begin position="1"/>
        <end position="11"/>
    </location>
</feature>
<evidence type="ECO:0000313" key="9">
    <source>
        <dbReference type="Proteomes" id="UP000085678"/>
    </source>
</evidence>
<dbReference type="InParanoid" id="A0A1S3I5C1"/>
<evidence type="ECO:0000256" key="1">
    <source>
        <dbReference type="ARBA" id="ARBA00004141"/>
    </source>
</evidence>
<dbReference type="InterPro" id="IPR050578">
    <property type="entry name" value="MARVEL-CKLF_proteins"/>
</dbReference>
<feature type="transmembrane region" description="Helical" evidence="7">
    <location>
        <begin position="167"/>
        <end position="194"/>
    </location>
</feature>
<reference evidence="10" key="1">
    <citation type="submission" date="2025-08" db="UniProtKB">
        <authorList>
            <consortium name="RefSeq"/>
        </authorList>
    </citation>
    <scope>IDENTIFICATION</scope>
    <source>
        <tissue evidence="10">Gonads</tissue>
    </source>
</reference>
<feature type="transmembrane region" description="Helical" evidence="7">
    <location>
        <begin position="80"/>
        <end position="100"/>
    </location>
</feature>
<dbReference type="AlphaFoldDB" id="A0A1S3I5C1"/>
<evidence type="ECO:0000259" key="8">
    <source>
        <dbReference type="PROSITE" id="PS51225"/>
    </source>
</evidence>
<dbReference type="KEGG" id="lak:106161149"/>
<feature type="transmembrane region" description="Helical" evidence="7">
    <location>
        <begin position="106"/>
        <end position="127"/>
    </location>
</feature>
<evidence type="ECO:0000256" key="4">
    <source>
        <dbReference type="ARBA" id="ARBA00023136"/>
    </source>
</evidence>
<dbReference type="OrthoDB" id="6258237at2759"/>
<dbReference type="PANTHER" id="PTHR22776:SF97">
    <property type="entry name" value="RE01453P"/>
    <property type="match status" value="1"/>
</dbReference>
<feature type="domain" description="MARVEL" evidence="8">
    <location>
        <begin position="73"/>
        <end position="194"/>
    </location>
</feature>
<feature type="region of interest" description="Disordered" evidence="6">
    <location>
        <begin position="1"/>
        <end position="56"/>
    </location>
</feature>
<feature type="compositionally biased region" description="Polar residues" evidence="6">
    <location>
        <begin position="41"/>
        <end position="56"/>
    </location>
</feature>
<dbReference type="InterPro" id="IPR008253">
    <property type="entry name" value="Marvel"/>
</dbReference>
<proteinExistence type="predicted"/>
<evidence type="ECO:0000256" key="7">
    <source>
        <dbReference type="SAM" id="Phobius"/>
    </source>
</evidence>
<dbReference type="GeneID" id="106161149"/>